<accession>A0A3A8KSD3</accession>
<evidence type="ECO:0000313" key="2">
    <source>
        <dbReference type="Proteomes" id="UP000268313"/>
    </source>
</evidence>
<evidence type="ECO:0000313" key="1">
    <source>
        <dbReference type="EMBL" id="RKH04884.1"/>
    </source>
</evidence>
<dbReference type="RefSeq" id="WP_120602256.1">
    <property type="nucleotide sequence ID" value="NZ_JABFJX010000007.1"/>
</dbReference>
<dbReference type="Proteomes" id="UP000268313">
    <property type="component" value="Unassembled WGS sequence"/>
</dbReference>
<gene>
    <name evidence="1" type="ORF">D7X32_09835</name>
</gene>
<proteinExistence type="predicted"/>
<name>A0A3A8KSD3_9BACT</name>
<dbReference type="OrthoDB" id="8112774at2"/>
<reference evidence="2" key="1">
    <citation type="submission" date="2018-09" db="EMBL/GenBank/DDBJ databases">
        <authorList>
            <person name="Livingstone P.G."/>
            <person name="Whitworth D.E."/>
        </authorList>
    </citation>
    <scope>NUCLEOTIDE SEQUENCE [LARGE SCALE GENOMIC DNA]</scope>
    <source>
        <strain evidence="2">CA043D</strain>
    </source>
</reference>
<organism evidence="1 2">
    <name type="scientific">Corallococcus carmarthensis</name>
    <dbReference type="NCBI Taxonomy" id="2316728"/>
    <lineage>
        <taxon>Bacteria</taxon>
        <taxon>Pseudomonadati</taxon>
        <taxon>Myxococcota</taxon>
        <taxon>Myxococcia</taxon>
        <taxon>Myxococcales</taxon>
        <taxon>Cystobacterineae</taxon>
        <taxon>Myxococcaceae</taxon>
        <taxon>Corallococcus</taxon>
    </lineage>
</organism>
<comment type="caution">
    <text evidence="1">The sequence shown here is derived from an EMBL/GenBank/DDBJ whole genome shotgun (WGS) entry which is preliminary data.</text>
</comment>
<dbReference type="EMBL" id="RAWE01000024">
    <property type="protein sequence ID" value="RKH04884.1"/>
    <property type="molecule type" value="Genomic_DNA"/>
</dbReference>
<keyword evidence="2" id="KW-1185">Reference proteome</keyword>
<dbReference type="AlphaFoldDB" id="A0A3A8KSD3"/>
<protein>
    <submittedName>
        <fullName evidence="1">Uncharacterized protein</fullName>
    </submittedName>
</protein>
<sequence length="262" mass="30523">MRTFATDERLAYRRAGNELQPRPSEDHVLSYEYRLMQLPLVRPDHPEAVPFDLKAGYDWLGTYRAPRVSLVGFVDFGAFAQSPQFNRFMNAVAMTAAARKISWETVERRKYRHHFTICNGLHERMPIADIVPFVKQRLEGFPRFRIQVKGGWFWGKKNGRIYFPVYPELTDGPNPVDHLTEVQTRLGHSLHPGFYIGCLQLMDHLRFNSELDVHEADELFGVLQRFRETTLVELDVTELSILRTHDDLILKSRVLERVPLMG</sequence>